<dbReference type="EMBL" id="JANBUH010000601">
    <property type="protein sequence ID" value="KAJ2750243.1"/>
    <property type="molecule type" value="Genomic_DNA"/>
</dbReference>
<organism evidence="1 2">
    <name type="scientific">Coemansia pectinata</name>
    <dbReference type="NCBI Taxonomy" id="1052879"/>
    <lineage>
        <taxon>Eukaryota</taxon>
        <taxon>Fungi</taxon>
        <taxon>Fungi incertae sedis</taxon>
        <taxon>Zoopagomycota</taxon>
        <taxon>Kickxellomycotina</taxon>
        <taxon>Kickxellomycetes</taxon>
        <taxon>Kickxellales</taxon>
        <taxon>Kickxellaceae</taxon>
        <taxon>Coemansia</taxon>
    </lineage>
</organism>
<sequence>MSTLSPLQTLPLHVVKRIVDHVVGSIRLGVTDRETDHRWYAYLRPLLAICHNFRAVAYPRFCRHFKLELNDTLFCQHSKLYMRTGRRDTGYPSNACLGYPTYHLVKDLEIELEERAIYTGKALRMLSYAPYDDCVFPLVRNLTLSFAWDGHDESDGYYDRHEYGAAEQNVAVKNVSAFVQWIKQKAPMVNEIRIQPGTSVHESGVVTSDYFGDLILQLYQLVDRIDLDSYDGSEVTMDIQLDKICHLTHISYTSSGIGSHFTKLIRQNASTLQSLTVVSEGKDVDICDLITNIDGSSVVFPCLLKLKLDIEFAGDILQQPVHSGPVLFPRLRHLLLHGCSNLDTFVFFRGNAATLEFLDFVLDSSMVAMIRRYNVFTTTSHPKLCCVKTGYQYNLIPGLFATAAEAIQFSLRIGPTAPVREICEPSADNFVANSSKA</sequence>
<keyword evidence="2" id="KW-1185">Reference proteome</keyword>
<dbReference type="Proteomes" id="UP001140011">
    <property type="component" value="Unassembled WGS sequence"/>
</dbReference>
<accession>A0A9W8GU60</accession>
<reference evidence="1" key="1">
    <citation type="submission" date="2022-07" db="EMBL/GenBank/DDBJ databases">
        <title>Phylogenomic reconstructions and comparative analyses of Kickxellomycotina fungi.</title>
        <authorList>
            <person name="Reynolds N.K."/>
            <person name="Stajich J.E."/>
            <person name="Barry K."/>
            <person name="Grigoriev I.V."/>
            <person name="Crous P."/>
            <person name="Smith M.E."/>
        </authorList>
    </citation>
    <scope>NUCLEOTIDE SEQUENCE</scope>
    <source>
        <strain evidence="1">BCRC 34297</strain>
    </source>
</reference>
<evidence type="ECO:0000313" key="1">
    <source>
        <dbReference type="EMBL" id="KAJ2750243.1"/>
    </source>
</evidence>
<name>A0A9W8GU60_9FUNG</name>
<comment type="caution">
    <text evidence="1">The sequence shown here is derived from an EMBL/GenBank/DDBJ whole genome shotgun (WGS) entry which is preliminary data.</text>
</comment>
<evidence type="ECO:0000313" key="2">
    <source>
        <dbReference type="Proteomes" id="UP001140011"/>
    </source>
</evidence>
<dbReference type="OrthoDB" id="5565378at2759"/>
<proteinExistence type="predicted"/>
<gene>
    <name evidence="1" type="ORF">GGI19_005217</name>
</gene>
<protein>
    <submittedName>
        <fullName evidence="1">Uncharacterized protein</fullName>
    </submittedName>
</protein>
<dbReference type="AlphaFoldDB" id="A0A9W8GU60"/>